<dbReference type="InterPro" id="IPR009078">
    <property type="entry name" value="Ferritin-like_SF"/>
</dbReference>
<evidence type="ECO:0000313" key="1">
    <source>
        <dbReference type="EMBL" id="QEG33900.1"/>
    </source>
</evidence>
<gene>
    <name evidence="1" type="ORF">Pr1d_11700</name>
</gene>
<proteinExistence type="predicted"/>
<dbReference type="KEGG" id="bgok:Pr1d_11700"/>
<accession>A0A5B9Q847</accession>
<dbReference type="Gene3D" id="1.20.1260.10">
    <property type="match status" value="1"/>
</dbReference>
<dbReference type="Proteomes" id="UP000323917">
    <property type="component" value="Chromosome"/>
</dbReference>
<protein>
    <recommendedName>
        <fullName evidence="3">DUF2383 domain-containing protein</fullName>
    </recommendedName>
</protein>
<dbReference type="SUPFAM" id="SSF47240">
    <property type="entry name" value="Ferritin-like"/>
    <property type="match status" value="1"/>
</dbReference>
<sequence length="153" mass="17384">MASEQVKSVLDNTRSFHRCAKEMYSRLAKDCEEQRASMLLDYLSEHEARLEDAITQTEADVSAKVLNTWVQSSESSTHLIQCQELQATSQSKASFDDLVELALKLDDQVIAVYQDLAQRAEPAWLQDVFESLLEMEQAEEKQLAKQALRGMDL</sequence>
<dbReference type="OrthoDB" id="278693at2"/>
<dbReference type="AlphaFoldDB" id="A0A5B9Q847"/>
<keyword evidence="2" id="KW-1185">Reference proteome</keyword>
<organism evidence="1 2">
    <name type="scientific">Bythopirellula goksoeyrii</name>
    <dbReference type="NCBI Taxonomy" id="1400387"/>
    <lineage>
        <taxon>Bacteria</taxon>
        <taxon>Pseudomonadati</taxon>
        <taxon>Planctomycetota</taxon>
        <taxon>Planctomycetia</taxon>
        <taxon>Pirellulales</taxon>
        <taxon>Lacipirellulaceae</taxon>
        <taxon>Bythopirellula</taxon>
    </lineage>
</organism>
<dbReference type="EMBL" id="CP042913">
    <property type="protein sequence ID" value="QEG33900.1"/>
    <property type="molecule type" value="Genomic_DNA"/>
</dbReference>
<reference evidence="1 2" key="1">
    <citation type="submission" date="2019-08" db="EMBL/GenBank/DDBJ databases">
        <title>Deep-cultivation of Planctomycetes and their phenomic and genomic characterization uncovers novel biology.</title>
        <authorList>
            <person name="Wiegand S."/>
            <person name="Jogler M."/>
            <person name="Boedeker C."/>
            <person name="Pinto D."/>
            <person name="Vollmers J."/>
            <person name="Rivas-Marin E."/>
            <person name="Kohn T."/>
            <person name="Peeters S.H."/>
            <person name="Heuer A."/>
            <person name="Rast P."/>
            <person name="Oberbeckmann S."/>
            <person name="Bunk B."/>
            <person name="Jeske O."/>
            <person name="Meyerdierks A."/>
            <person name="Storesund J.E."/>
            <person name="Kallscheuer N."/>
            <person name="Luecker S."/>
            <person name="Lage O.M."/>
            <person name="Pohl T."/>
            <person name="Merkel B.J."/>
            <person name="Hornburger P."/>
            <person name="Mueller R.-W."/>
            <person name="Bruemmer F."/>
            <person name="Labrenz M."/>
            <person name="Spormann A.M."/>
            <person name="Op den Camp H."/>
            <person name="Overmann J."/>
            <person name="Amann R."/>
            <person name="Jetten M.S.M."/>
            <person name="Mascher T."/>
            <person name="Medema M.H."/>
            <person name="Devos D.P."/>
            <person name="Kaster A.-K."/>
            <person name="Ovreas L."/>
            <person name="Rohde M."/>
            <person name="Galperin M.Y."/>
            <person name="Jogler C."/>
        </authorList>
    </citation>
    <scope>NUCLEOTIDE SEQUENCE [LARGE SCALE GENOMIC DNA]</scope>
    <source>
        <strain evidence="1 2">Pr1d</strain>
    </source>
</reference>
<evidence type="ECO:0000313" key="2">
    <source>
        <dbReference type="Proteomes" id="UP000323917"/>
    </source>
</evidence>
<dbReference type="RefSeq" id="WP_148072612.1">
    <property type="nucleotide sequence ID" value="NZ_CP042913.1"/>
</dbReference>
<dbReference type="InterPro" id="IPR012347">
    <property type="entry name" value="Ferritin-like"/>
</dbReference>
<evidence type="ECO:0008006" key="3">
    <source>
        <dbReference type="Google" id="ProtNLM"/>
    </source>
</evidence>
<name>A0A5B9Q847_9BACT</name>